<organism evidence="1">
    <name type="scientific">Niallia circulans</name>
    <name type="common">Bacillus circulans</name>
    <dbReference type="NCBI Taxonomy" id="1397"/>
    <lineage>
        <taxon>Bacteria</taxon>
        <taxon>Bacillati</taxon>
        <taxon>Bacillota</taxon>
        <taxon>Bacilli</taxon>
        <taxon>Bacillales</taxon>
        <taxon>Bacillaceae</taxon>
        <taxon>Niallia</taxon>
    </lineage>
</organism>
<sequence length="165" mass="19529">MRKVINLSDERKTKMELLKRQSRRKNLVKEINFMNLTEEPFLDIEDNDLFCKNVFSLLNTRKNKIQLQGDSYKEHIQKSIQLLNDTIDNIEVIPKQGRLLFFRENEIEAVLVNVNEVFSHLNEIIELTKFSVGYGDFILVAEDFNFGLCIERTEYFYELSVWGLS</sequence>
<accession>A0A941JQA6</accession>
<name>A0A941JQA6_NIACI</name>
<dbReference type="AlphaFoldDB" id="A0A941JQA6"/>
<dbReference type="Pfam" id="PF24715">
    <property type="entry name" value="YxiF"/>
    <property type="match status" value="1"/>
</dbReference>
<dbReference type="RefSeq" id="WP_212118108.1">
    <property type="nucleotide sequence ID" value="NZ_JAGTPX020000012.1"/>
</dbReference>
<protein>
    <submittedName>
        <fullName evidence="1">Uncharacterized protein</fullName>
    </submittedName>
</protein>
<reference evidence="1" key="1">
    <citation type="submission" date="2021-04" db="EMBL/GenBank/DDBJ databases">
        <title>Genomic analysis of electroactive and textile dye degrading Bacillus circulans strain: DC10 isolated from constructed wetland-microbial fuel cells treating textile dye wastewaters.</title>
        <authorList>
            <person name="Patel D.U."/>
            <person name="Desai C.R."/>
        </authorList>
    </citation>
    <scope>NUCLEOTIDE SEQUENCE</scope>
    <source>
        <strain evidence="1">DC10</strain>
    </source>
</reference>
<dbReference type="EMBL" id="JAGTPX010000005">
    <property type="protein sequence ID" value="MBR8669282.1"/>
    <property type="molecule type" value="Genomic_DNA"/>
</dbReference>
<evidence type="ECO:0000313" key="1">
    <source>
        <dbReference type="EMBL" id="MBR8669282.1"/>
    </source>
</evidence>
<proteinExistence type="predicted"/>
<dbReference type="InterPro" id="IPR057807">
    <property type="entry name" value="YxiF"/>
</dbReference>
<gene>
    <name evidence="1" type="ORF">KD144_06975</name>
</gene>
<comment type="caution">
    <text evidence="1">The sequence shown here is derived from an EMBL/GenBank/DDBJ whole genome shotgun (WGS) entry which is preliminary data.</text>
</comment>